<proteinExistence type="predicted"/>
<feature type="non-terminal residue" evidence="2">
    <location>
        <position position="1"/>
    </location>
</feature>
<dbReference type="PANTHER" id="PTHR21301:SF10">
    <property type="entry name" value="REVERSE TRANSCRIPTASE DOMAIN-CONTAINING PROTEIN"/>
    <property type="match status" value="1"/>
</dbReference>
<evidence type="ECO:0000313" key="2">
    <source>
        <dbReference type="EMBL" id="CAF5190571.1"/>
    </source>
</evidence>
<reference evidence="2" key="1">
    <citation type="submission" date="2021-02" db="EMBL/GenBank/DDBJ databases">
        <authorList>
            <person name="Nowell W R."/>
        </authorList>
    </citation>
    <scope>NUCLEOTIDE SEQUENCE</scope>
</reference>
<dbReference type="EMBL" id="CAJOBI010325092">
    <property type="protein sequence ID" value="CAF5190571.1"/>
    <property type="molecule type" value="Genomic_DNA"/>
</dbReference>
<feature type="non-terminal residue" evidence="2">
    <location>
        <position position="303"/>
    </location>
</feature>
<dbReference type="Proteomes" id="UP000676336">
    <property type="component" value="Unassembled WGS sequence"/>
</dbReference>
<organism evidence="2 3">
    <name type="scientific">Rotaria magnacalcarata</name>
    <dbReference type="NCBI Taxonomy" id="392030"/>
    <lineage>
        <taxon>Eukaryota</taxon>
        <taxon>Metazoa</taxon>
        <taxon>Spiralia</taxon>
        <taxon>Gnathifera</taxon>
        <taxon>Rotifera</taxon>
        <taxon>Eurotatoria</taxon>
        <taxon>Bdelloidea</taxon>
        <taxon>Philodinida</taxon>
        <taxon>Philodinidae</taxon>
        <taxon>Rotaria</taxon>
    </lineage>
</organism>
<feature type="domain" description="Helix-turn-helix" evidence="1">
    <location>
        <begin position="245"/>
        <end position="302"/>
    </location>
</feature>
<evidence type="ECO:0000313" key="3">
    <source>
        <dbReference type="Proteomes" id="UP000676336"/>
    </source>
</evidence>
<dbReference type="Pfam" id="PF26215">
    <property type="entry name" value="HTH_animal"/>
    <property type="match status" value="1"/>
</dbReference>
<evidence type="ECO:0000259" key="1">
    <source>
        <dbReference type="Pfam" id="PF26215"/>
    </source>
</evidence>
<gene>
    <name evidence="2" type="ORF">SMN809_LOCUS72146</name>
</gene>
<name>A0A8S3HWW0_9BILA</name>
<dbReference type="AlphaFoldDB" id="A0A8S3HWW0"/>
<sequence>MLEQNKITDHNKYDLTSIDDLPKIRGQLKLHKIDTPMRIVTCSRDTITSPISQFIFRIIKELRTTLSGVVCNTSNFIKIIANIKLNQDEHLASLDIQDLYTNIPVNKAIDIILKRIGESNKLDNLPFTKIDIKELLILALKNNYFQFNADIYMDEYQKQHLHKVNIPNKIWRYVDDILIITKMNKTQLDKYVNDLNKIRGTIKFTSEFEQNDQINYLDTMLTKTIINNETILKIRCFRKDTAADRLLNYESSHGKSIKNNIVKNMPTRILETTQDNIDQQEDLNKLRNMLLKSNYPLKEIEKL</sequence>
<dbReference type="InterPro" id="IPR058912">
    <property type="entry name" value="HTH_animal"/>
</dbReference>
<accession>A0A8S3HWW0</accession>
<comment type="caution">
    <text evidence="2">The sequence shown here is derived from an EMBL/GenBank/DDBJ whole genome shotgun (WGS) entry which is preliminary data.</text>
</comment>
<dbReference type="PANTHER" id="PTHR21301">
    <property type="entry name" value="REVERSE TRANSCRIPTASE"/>
    <property type="match status" value="1"/>
</dbReference>
<protein>
    <recommendedName>
        <fullName evidence="1">Helix-turn-helix domain-containing protein</fullName>
    </recommendedName>
</protein>